<dbReference type="GO" id="GO:0015910">
    <property type="term" value="P:long-chain fatty acid import into peroxisome"/>
    <property type="evidence" value="ECO:0007669"/>
    <property type="project" value="TreeGrafter"/>
</dbReference>
<dbReference type="GO" id="GO:0016887">
    <property type="term" value="F:ATP hydrolysis activity"/>
    <property type="evidence" value="ECO:0007669"/>
    <property type="project" value="InterPro"/>
</dbReference>
<dbReference type="InterPro" id="IPR050835">
    <property type="entry name" value="ABC_transporter_sub-D"/>
</dbReference>
<evidence type="ECO:0000256" key="7">
    <source>
        <dbReference type="ARBA" id="ARBA00023136"/>
    </source>
</evidence>
<keyword evidence="11" id="KW-1185">Reference proteome</keyword>
<feature type="coiled-coil region" evidence="8">
    <location>
        <begin position="703"/>
        <end position="740"/>
    </location>
</feature>
<dbReference type="InterPro" id="IPR011527">
    <property type="entry name" value="ABC1_TM_dom"/>
</dbReference>
<dbReference type="PROSITE" id="PS50893">
    <property type="entry name" value="ABC_TRANSPORTER_2"/>
    <property type="match status" value="1"/>
</dbReference>
<dbReference type="Pfam" id="PF00005">
    <property type="entry name" value="ABC_tran"/>
    <property type="match status" value="1"/>
</dbReference>
<evidence type="ECO:0000256" key="4">
    <source>
        <dbReference type="ARBA" id="ARBA00022741"/>
    </source>
</evidence>
<evidence type="ECO:0000256" key="5">
    <source>
        <dbReference type="ARBA" id="ARBA00022840"/>
    </source>
</evidence>
<dbReference type="PANTHER" id="PTHR11384">
    <property type="entry name" value="ATP-BINDING CASSETTE, SUB-FAMILY D MEMBER"/>
    <property type="match status" value="1"/>
</dbReference>
<proteinExistence type="inferred from homology"/>
<dbReference type="GO" id="GO:0140359">
    <property type="term" value="F:ABC-type transporter activity"/>
    <property type="evidence" value="ECO:0007669"/>
    <property type="project" value="InterPro"/>
</dbReference>
<name>A0A074SPH0_9AGAM</name>
<dbReference type="PROSITE" id="PS00211">
    <property type="entry name" value="ABC_TRANSPORTER_1"/>
    <property type="match status" value="1"/>
</dbReference>
<dbReference type="OrthoDB" id="422637at2759"/>
<dbReference type="InterPro" id="IPR003593">
    <property type="entry name" value="AAA+_ATPase"/>
</dbReference>
<dbReference type="EMBL" id="AZST01000136">
    <property type="protein sequence ID" value="KEP51912.1"/>
    <property type="molecule type" value="Genomic_DNA"/>
</dbReference>
<keyword evidence="8" id="KW-0175">Coiled coil</keyword>
<dbReference type="GO" id="GO:0006635">
    <property type="term" value="P:fatty acid beta-oxidation"/>
    <property type="evidence" value="ECO:0007669"/>
    <property type="project" value="TreeGrafter"/>
</dbReference>
<dbReference type="InterPro" id="IPR027417">
    <property type="entry name" value="P-loop_NTPase"/>
</dbReference>
<evidence type="ECO:0000313" key="10">
    <source>
        <dbReference type="EMBL" id="KEP51912.1"/>
    </source>
</evidence>
<dbReference type="GO" id="GO:0007031">
    <property type="term" value="P:peroxisome organization"/>
    <property type="evidence" value="ECO:0007669"/>
    <property type="project" value="TreeGrafter"/>
</dbReference>
<evidence type="ECO:0000256" key="3">
    <source>
        <dbReference type="ARBA" id="ARBA00022692"/>
    </source>
</evidence>
<dbReference type="PANTHER" id="PTHR11384:SF67">
    <property type="entry name" value="ATP-BINDING CASSETTE SUB-FAMILY D MEMBER 1"/>
    <property type="match status" value="1"/>
</dbReference>
<dbReference type="InterPro" id="IPR003439">
    <property type="entry name" value="ABC_transporter-like_ATP-bd"/>
</dbReference>
<feature type="domain" description="ABC transporter" evidence="9">
    <location>
        <begin position="496"/>
        <end position="729"/>
    </location>
</feature>
<evidence type="ECO:0000256" key="2">
    <source>
        <dbReference type="ARBA" id="ARBA00022448"/>
    </source>
</evidence>
<evidence type="ECO:0000256" key="6">
    <source>
        <dbReference type="ARBA" id="ARBA00022989"/>
    </source>
</evidence>
<gene>
    <name evidence="10" type="ORF">V565_053910</name>
</gene>
<dbReference type="STRING" id="1423351.A0A074SPH0"/>
<dbReference type="AlphaFoldDB" id="A0A074SPH0"/>
<keyword evidence="3" id="KW-0812">Transmembrane</keyword>
<keyword evidence="5" id="KW-0067">ATP-binding</keyword>
<dbReference type="GO" id="GO:0005324">
    <property type="term" value="F:long-chain fatty acid transmembrane transporter activity"/>
    <property type="evidence" value="ECO:0007669"/>
    <property type="project" value="TreeGrafter"/>
</dbReference>
<comment type="similarity">
    <text evidence="1">Belongs to the ABC transporter superfamily. ABCD family. Peroxisomal fatty acyl CoA transporter (TC 3.A.1.203) subfamily.</text>
</comment>
<dbReference type="GO" id="GO:0005524">
    <property type="term" value="F:ATP binding"/>
    <property type="evidence" value="ECO:0007669"/>
    <property type="project" value="UniProtKB-KW"/>
</dbReference>
<sequence>MRASYPVNSPTMSSRSRANAAPPLLGLPAKYNSAVLVVLASALLLRARLTSGGIPSLVRGPKLAQEELAQAEQQLYIDVADGKGSKELLVPFRGRISKVTITPTPPEVFAKTAARFPPLPANNKPSVNKAFFRQLSALLKIALRGQSALIVLHTFFLLLRTGLSVLVARLDGLIARNLVSADLKGFLRGMGLWLLLALPSSYTNAMLRHLQNKIALGMRSRLSRYTHDLYLSADGKKRYYRLGLPGPGNLDGIDQYITADIAGFCEAASALYGNLTKPTLDMFIFTAQLARALGRTGTVLLFANYFLTARILRAVTPAFGRLAAVEARLEGEYRMGVGRVGREAEEVAFYGGGQRELQILKKAYERLSGHATAIGKIRTAYEWTEDYVVKYMWSAAGYCLIGFPVLFEKTRDVGVGPAGGEELARSIDDAVAARAETYISSRRLLMSLADAGGRLMYAYKDLLQLAGLTSRMYGLVAALHGVKAPDEAGTGDVIVLDSVDIVAPGEVGDVLVRDLNLRIEKGEHLMITGPNGVGKTAIARVLAGLWEASGLVEGKGLFVIPQRAYMVVGTLRDQIVYPLTYADHVAAGGTDAELMDILTHVHLAYLPEREGGWNTRKEWKDVLSGGERQRMGMARLFYHRPKFAVLDECTSAVSTDVEGLMYQHAKDMGITLITISHRPTLNKYHKWLLTLSGDSTGSWTYTRVGTEEERMELDREIERLETQLSEVSQWEKRLKEVANDLGVSVKF</sequence>
<organism evidence="10 11">
    <name type="scientific">Rhizoctonia solani 123E</name>
    <dbReference type="NCBI Taxonomy" id="1423351"/>
    <lineage>
        <taxon>Eukaryota</taxon>
        <taxon>Fungi</taxon>
        <taxon>Dikarya</taxon>
        <taxon>Basidiomycota</taxon>
        <taxon>Agaricomycotina</taxon>
        <taxon>Agaricomycetes</taxon>
        <taxon>Cantharellales</taxon>
        <taxon>Ceratobasidiaceae</taxon>
        <taxon>Rhizoctonia</taxon>
    </lineage>
</organism>
<keyword evidence="6" id="KW-1133">Transmembrane helix</keyword>
<protein>
    <submittedName>
        <fullName evidence="10">Peroxisomal ABC transporter</fullName>
    </submittedName>
</protein>
<dbReference type="Pfam" id="PF06472">
    <property type="entry name" value="ABC_membrane_2"/>
    <property type="match status" value="1"/>
</dbReference>
<evidence type="ECO:0000259" key="9">
    <source>
        <dbReference type="PROSITE" id="PS50893"/>
    </source>
</evidence>
<evidence type="ECO:0000313" key="11">
    <source>
        <dbReference type="Proteomes" id="UP000027456"/>
    </source>
</evidence>
<evidence type="ECO:0000256" key="8">
    <source>
        <dbReference type="SAM" id="Coils"/>
    </source>
</evidence>
<accession>A0A074SPH0</accession>
<keyword evidence="4" id="KW-0547">Nucleotide-binding</keyword>
<dbReference type="SMART" id="SM00382">
    <property type="entry name" value="AAA"/>
    <property type="match status" value="1"/>
</dbReference>
<evidence type="ECO:0000256" key="1">
    <source>
        <dbReference type="ARBA" id="ARBA00008575"/>
    </source>
</evidence>
<dbReference type="GO" id="GO:0005778">
    <property type="term" value="C:peroxisomal membrane"/>
    <property type="evidence" value="ECO:0007669"/>
    <property type="project" value="TreeGrafter"/>
</dbReference>
<dbReference type="HOGENOM" id="CLU_007587_1_1_1"/>
<dbReference type="GO" id="GO:0042760">
    <property type="term" value="P:very long-chain fatty acid catabolic process"/>
    <property type="evidence" value="ECO:0007669"/>
    <property type="project" value="TreeGrafter"/>
</dbReference>
<keyword evidence="7" id="KW-0472">Membrane</keyword>
<dbReference type="InterPro" id="IPR017871">
    <property type="entry name" value="ABC_transporter-like_CS"/>
</dbReference>
<reference evidence="10 11" key="1">
    <citation type="submission" date="2013-12" db="EMBL/GenBank/DDBJ databases">
        <authorList>
            <person name="Cubeta M."/>
            <person name="Pakala S."/>
            <person name="Fedorova N."/>
            <person name="Thomas E."/>
            <person name="Dean R."/>
            <person name="Jabaji S."/>
            <person name="Neate S."/>
            <person name="Toda T."/>
            <person name="Tavantzis S."/>
            <person name="Vilgalys R."/>
            <person name="Bharathan N."/>
            <person name="Pakala S."/>
            <person name="Losada L.S."/>
            <person name="Zafar N."/>
            <person name="Nierman W."/>
        </authorList>
    </citation>
    <scope>NUCLEOTIDE SEQUENCE [LARGE SCALE GENOMIC DNA]</scope>
    <source>
        <strain evidence="10 11">123E</strain>
    </source>
</reference>
<comment type="caution">
    <text evidence="10">The sequence shown here is derived from an EMBL/GenBank/DDBJ whole genome shotgun (WGS) entry which is preliminary data.</text>
</comment>
<dbReference type="SUPFAM" id="SSF52540">
    <property type="entry name" value="P-loop containing nucleoside triphosphate hydrolases"/>
    <property type="match status" value="1"/>
</dbReference>
<dbReference type="CDD" id="cd03223">
    <property type="entry name" value="ABCD_peroxisomal_ALDP"/>
    <property type="match status" value="1"/>
</dbReference>
<dbReference type="Proteomes" id="UP000027456">
    <property type="component" value="Unassembled WGS sequence"/>
</dbReference>
<dbReference type="Gene3D" id="3.40.50.300">
    <property type="entry name" value="P-loop containing nucleotide triphosphate hydrolases"/>
    <property type="match status" value="1"/>
</dbReference>
<keyword evidence="2" id="KW-0813">Transport</keyword>